<evidence type="ECO:0000256" key="16">
    <source>
        <dbReference type="SAM" id="MobiDB-lite"/>
    </source>
</evidence>
<dbReference type="Gene3D" id="1.20.1740.10">
    <property type="entry name" value="Amino acid/polyamine transporter I"/>
    <property type="match status" value="1"/>
</dbReference>
<feature type="domain" description="SLC12A transporter C-terminal" evidence="19">
    <location>
        <begin position="688"/>
        <end position="806"/>
    </location>
</feature>
<evidence type="ECO:0000256" key="2">
    <source>
        <dbReference type="ARBA" id="ARBA00022448"/>
    </source>
</evidence>
<dbReference type="GO" id="GO:0045202">
    <property type="term" value="C:synapse"/>
    <property type="evidence" value="ECO:0007669"/>
    <property type="project" value="GOC"/>
</dbReference>
<keyword evidence="9 17" id="KW-1133">Transmembrane helix</keyword>
<keyword evidence="12" id="KW-0325">Glycoprotein</keyword>
<dbReference type="FunFam" id="1.20.1740.10:FF:000049">
    <property type="entry name" value="Solute carrier family 12 (potassium/chloride transporter), member 4"/>
    <property type="match status" value="1"/>
</dbReference>
<keyword evidence="3" id="KW-1003">Cell membrane</keyword>
<keyword evidence="10" id="KW-0406">Ion transport</keyword>
<keyword evidence="13" id="KW-0868">Chloride</keyword>
<evidence type="ECO:0000256" key="6">
    <source>
        <dbReference type="ARBA" id="ARBA00022692"/>
    </source>
</evidence>
<feature type="compositionally biased region" description="Polar residues" evidence="16">
    <location>
        <begin position="11"/>
        <end position="20"/>
    </location>
</feature>
<feature type="transmembrane region" description="Helical" evidence="17">
    <location>
        <begin position="231"/>
        <end position="248"/>
    </location>
</feature>
<sequence length="1055" mass="116672">DSALELRKGAGQSQGKTPDSSAFPGDGNPKESSPFINSTDTEKGREYDGKNMALFEEEMDTSPMVSSLLSGLANYTNLPQGSREHEEAENNEGGKKKPVQAPRMGTFMGVYLPCLQNIFGVILFLRLTWVVGIAGIMEAFCMVFICCSCTMLTAISMSAIATNGVVPAGGSYYMISRSLGPEFGGAVGLCFYLGTTFAGAMYILGTIEILLVRGAKEEVGEAAAMLNNMRVYGTCVLTCMATVVFVGVKYVNKFALVFLGCVILSILAIYAGVIKSAFDPPNFPICLLGNRTLSRHGFDVCAKLAWEGNETVTTRLWGLFCSSRFLNATCDEYFTRNNVTEIQGIPGAASGLIKENLWSSYLTKGVIVERRGMPSVGLAESTPVDMDHPYVFSDMTSYFTLLVGIYFPSVTGIMAGSNRSGDLRDAQKSIPTGTILAIATTSAVYISSVVLFGACIEGVVLRDKFGEAVNGNLVVGTLAWPSPWVIVIGSFFSTCGAGLQSLTGAPRLLQAISRDGIVPFLQVFGHGKANGEPTWALLLTACICEIGILIASLDEVAPILSMFFLMCYMFVNLACAVQTLLRTPNWRPRFRYYHWTLSFLGMSLCLALMFICSWYYALVAMLIAGLIYKYIEYRGAEKEWGDGIRGLSLSAARYALLRLEEGPPHTKNWRPQLLVLVRVDQDQNVVHPQLLSLTSQLKAGKGLTIVGSVLEGTFLDNHPQAQRAEESIRRLMEAEKVKGFCQVVISSNLRDGVSHLIQSGGLGGLQHNTVLVGWPRNWRQKEDHQTWRNFIELVRETTAGHLALLVTKNVSMFPGNPERFSEGSIDVWWIVHDGGMLMLLPFLLRHHKVWRKCKMRIFTVAQMDDNSIQMKKDLTTFLYHLRITAEVEVVEMVSSDISAYTYEKTLVMEQRSQILKQMHLTKNEREREPTSQHRASSQQGPTADPEKVHLTWTKDKSVAEKNKGPSPVSSEGIKDFFSMKPNQSNVRRMHTAVRLNEVIVKKSRDAKLVLLNMPGPPRNRNGDENYMEFLEVLTEHLDRVMLVRGGGREVITIYS</sequence>
<feature type="domain" description="Amino acid permease/ SLC12A" evidence="18">
    <location>
        <begin position="110"/>
        <end position="274"/>
    </location>
</feature>
<evidence type="ECO:0000313" key="21">
    <source>
        <dbReference type="Proteomes" id="UP000291022"/>
    </source>
</evidence>
<evidence type="ECO:0000256" key="9">
    <source>
        <dbReference type="ARBA" id="ARBA00022989"/>
    </source>
</evidence>
<evidence type="ECO:0000256" key="5">
    <source>
        <dbReference type="ARBA" id="ARBA00022553"/>
    </source>
</evidence>
<dbReference type="Proteomes" id="UP000291022">
    <property type="component" value="Unassembled WGS sequence"/>
</dbReference>
<feature type="compositionally biased region" description="Polar residues" evidence="16">
    <location>
        <begin position="932"/>
        <end position="941"/>
    </location>
</feature>
<feature type="transmembrane region" description="Helical" evidence="17">
    <location>
        <begin position="108"/>
        <end position="127"/>
    </location>
</feature>
<comment type="subcellular location">
    <subcellularLocation>
        <location evidence="1">Cell membrane</location>
        <topology evidence="1">Multi-pass membrane protein</topology>
    </subcellularLocation>
</comment>
<evidence type="ECO:0000256" key="10">
    <source>
        <dbReference type="ARBA" id="ARBA00023065"/>
    </source>
</evidence>
<reference evidence="21" key="1">
    <citation type="submission" date="2016-06" db="EMBL/GenBank/DDBJ databases">
        <title>De novo assembly and RNA-Seq shows season-dependent expression and editing in black bear kidneys.</title>
        <authorList>
            <person name="Korstanje R."/>
            <person name="Srivastava A."/>
            <person name="Sarsani V.K."/>
            <person name="Sheehan S.M."/>
            <person name="Seger R.L."/>
            <person name="Barter M.E."/>
            <person name="Lindqvist C."/>
            <person name="Brody L.C."/>
            <person name="Mullikin J.C."/>
        </authorList>
    </citation>
    <scope>NUCLEOTIDE SEQUENCE [LARGE SCALE GENOMIC DNA]</scope>
</reference>
<keyword evidence="7" id="KW-0769">Symport</keyword>
<feature type="compositionally biased region" description="Basic and acidic residues" evidence="16">
    <location>
        <begin position="944"/>
        <end position="963"/>
    </location>
</feature>
<evidence type="ECO:0000313" key="20">
    <source>
        <dbReference type="Ensembl" id="ENSUAMP00000036613.1"/>
    </source>
</evidence>
<feature type="transmembrane region" description="Helical" evidence="17">
    <location>
        <begin position="396"/>
        <end position="415"/>
    </location>
</feature>
<feature type="compositionally biased region" description="Basic and acidic residues" evidence="16">
    <location>
        <begin position="40"/>
        <end position="49"/>
    </location>
</feature>
<organism evidence="20 21">
    <name type="scientific">Ursus americanus</name>
    <name type="common">American black bear</name>
    <name type="synonym">Euarctos americanus</name>
    <dbReference type="NCBI Taxonomy" id="9643"/>
    <lineage>
        <taxon>Eukaryota</taxon>
        <taxon>Metazoa</taxon>
        <taxon>Chordata</taxon>
        <taxon>Craniata</taxon>
        <taxon>Vertebrata</taxon>
        <taxon>Euteleostomi</taxon>
        <taxon>Mammalia</taxon>
        <taxon>Eutheria</taxon>
        <taxon>Laurasiatheria</taxon>
        <taxon>Carnivora</taxon>
        <taxon>Caniformia</taxon>
        <taxon>Ursidae</taxon>
        <taxon>Ursus</taxon>
    </lineage>
</organism>
<dbReference type="GO" id="GO:0006884">
    <property type="term" value="P:cell volume homeostasis"/>
    <property type="evidence" value="ECO:0007669"/>
    <property type="project" value="TreeGrafter"/>
</dbReference>
<evidence type="ECO:0000256" key="1">
    <source>
        <dbReference type="ARBA" id="ARBA00004651"/>
    </source>
</evidence>
<keyword evidence="8" id="KW-0630">Potassium</keyword>
<proteinExistence type="inferred from homology"/>
<feature type="domain" description="Amino acid permease/ SLC12A" evidence="18">
    <location>
        <begin position="397"/>
        <end position="674"/>
    </location>
</feature>
<dbReference type="GO" id="GO:0055064">
    <property type="term" value="P:chloride ion homeostasis"/>
    <property type="evidence" value="ECO:0007669"/>
    <property type="project" value="TreeGrafter"/>
</dbReference>
<reference evidence="20" key="3">
    <citation type="submission" date="2025-09" db="UniProtKB">
        <authorList>
            <consortium name="Ensembl"/>
        </authorList>
    </citation>
    <scope>IDENTIFICATION</scope>
</reference>
<evidence type="ECO:0000256" key="3">
    <source>
        <dbReference type="ARBA" id="ARBA00022475"/>
    </source>
</evidence>
<dbReference type="GO" id="GO:1990573">
    <property type="term" value="P:potassium ion import across plasma membrane"/>
    <property type="evidence" value="ECO:0007669"/>
    <property type="project" value="TreeGrafter"/>
</dbReference>
<dbReference type="PANTHER" id="PTHR11827:SF54">
    <property type="entry name" value="SOLUTE CARRIER FAMILY 12 MEMBER 5"/>
    <property type="match status" value="1"/>
</dbReference>
<keyword evidence="11 17" id="KW-0472">Membrane</keyword>
<evidence type="ECO:0000256" key="8">
    <source>
        <dbReference type="ARBA" id="ARBA00022958"/>
    </source>
</evidence>
<evidence type="ECO:0000256" key="15">
    <source>
        <dbReference type="ARBA" id="ARBA00047825"/>
    </source>
</evidence>
<dbReference type="Pfam" id="PF00324">
    <property type="entry name" value="AA_permease"/>
    <property type="match status" value="2"/>
</dbReference>
<feature type="domain" description="SLC12A transporter C-terminal" evidence="19">
    <location>
        <begin position="819"/>
        <end position="1055"/>
    </location>
</feature>
<dbReference type="InterPro" id="IPR004841">
    <property type="entry name" value="AA-permease/SLC12A_dom"/>
</dbReference>
<feature type="transmembrane region" description="Helical" evidence="17">
    <location>
        <begin position="535"/>
        <end position="553"/>
    </location>
</feature>
<gene>
    <name evidence="20" type="primary">SLC12A5</name>
</gene>
<dbReference type="GO" id="GO:0055075">
    <property type="term" value="P:potassium ion homeostasis"/>
    <property type="evidence" value="ECO:0007669"/>
    <property type="project" value="TreeGrafter"/>
</dbReference>
<dbReference type="Pfam" id="PF03522">
    <property type="entry name" value="SLC12"/>
    <property type="match status" value="2"/>
</dbReference>
<comment type="catalytic activity">
    <reaction evidence="15">
        <text>K(+)(in) + chloride(in) = K(+)(out) + chloride(out)</text>
        <dbReference type="Rhea" id="RHEA:72427"/>
        <dbReference type="ChEBI" id="CHEBI:17996"/>
        <dbReference type="ChEBI" id="CHEBI:29103"/>
    </reaction>
</comment>
<feature type="region of interest" description="Disordered" evidence="16">
    <location>
        <begin position="80"/>
        <end position="100"/>
    </location>
</feature>
<feature type="transmembrane region" description="Helical" evidence="17">
    <location>
        <begin position="559"/>
        <end position="581"/>
    </location>
</feature>
<feature type="compositionally biased region" description="Basic and acidic residues" evidence="16">
    <location>
        <begin position="82"/>
        <end position="95"/>
    </location>
</feature>
<dbReference type="InterPro" id="IPR004842">
    <property type="entry name" value="SLC12A_fam"/>
</dbReference>
<dbReference type="PRINTS" id="PR01081">
    <property type="entry name" value="KCLTRNSPORT"/>
</dbReference>
<feature type="transmembrane region" description="Helical" evidence="17">
    <location>
        <begin position="139"/>
        <end position="166"/>
    </location>
</feature>
<evidence type="ECO:0000256" key="14">
    <source>
        <dbReference type="ARBA" id="ARBA00046331"/>
    </source>
</evidence>
<dbReference type="GeneTree" id="ENSGT00940000160827"/>
<feature type="transmembrane region" description="Helical" evidence="17">
    <location>
        <begin position="254"/>
        <end position="273"/>
    </location>
</feature>
<dbReference type="InterPro" id="IPR018491">
    <property type="entry name" value="SLC12_C"/>
</dbReference>
<dbReference type="PANTHER" id="PTHR11827">
    <property type="entry name" value="SOLUTE CARRIER FAMILY 12, CATION COTRANSPORTERS"/>
    <property type="match status" value="1"/>
</dbReference>
<accession>A0A452SUW5</accession>
<dbReference type="Ensembl" id="ENSUAMT00000040753.1">
    <property type="protein sequence ID" value="ENSUAMP00000036613.1"/>
    <property type="gene ID" value="ENSUAMG00000022279.1"/>
</dbReference>
<keyword evidence="2" id="KW-0813">Transport</keyword>
<evidence type="ECO:0000256" key="13">
    <source>
        <dbReference type="ARBA" id="ARBA00023214"/>
    </source>
</evidence>
<dbReference type="GO" id="GO:0007268">
    <property type="term" value="P:chemical synaptic transmission"/>
    <property type="evidence" value="ECO:0007669"/>
    <property type="project" value="TreeGrafter"/>
</dbReference>
<feature type="compositionally biased region" description="Basic and acidic residues" evidence="16">
    <location>
        <begin position="921"/>
        <end position="931"/>
    </location>
</feature>
<dbReference type="AlphaFoldDB" id="A0A452SUW5"/>
<feature type="transmembrane region" description="Helical" evidence="17">
    <location>
        <begin position="593"/>
        <end position="617"/>
    </location>
</feature>
<keyword evidence="21" id="KW-1185">Reference proteome</keyword>
<evidence type="ECO:0000256" key="11">
    <source>
        <dbReference type="ARBA" id="ARBA00023136"/>
    </source>
</evidence>
<evidence type="ECO:0000256" key="7">
    <source>
        <dbReference type="ARBA" id="ARBA00022847"/>
    </source>
</evidence>
<evidence type="ECO:0000259" key="19">
    <source>
        <dbReference type="Pfam" id="PF03522"/>
    </source>
</evidence>
<evidence type="ECO:0000256" key="12">
    <source>
        <dbReference type="ARBA" id="ARBA00023180"/>
    </source>
</evidence>
<dbReference type="NCBIfam" id="TIGR00930">
    <property type="entry name" value="2a30"/>
    <property type="match status" value="1"/>
</dbReference>
<evidence type="ECO:0000256" key="17">
    <source>
        <dbReference type="SAM" id="Phobius"/>
    </source>
</evidence>
<name>A0A452SUW5_URSAM</name>
<dbReference type="GO" id="GO:0005886">
    <property type="term" value="C:plasma membrane"/>
    <property type="evidence" value="ECO:0007669"/>
    <property type="project" value="UniProtKB-SubCell"/>
</dbReference>
<dbReference type="InterPro" id="IPR000076">
    <property type="entry name" value="KCL_cotranspt"/>
</dbReference>
<keyword evidence="6 17" id="KW-0812">Transmembrane</keyword>
<feature type="transmembrane region" description="Helical" evidence="17">
    <location>
        <begin position="186"/>
        <end position="211"/>
    </location>
</feature>
<dbReference type="GO" id="GO:0015379">
    <property type="term" value="F:potassium:chloride symporter activity"/>
    <property type="evidence" value="ECO:0007669"/>
    <property type="project" value="InterPro"/>
</dbReference>
<feature type="compositionally biased region" description="Polar residues" evidence="16">
    <location>
        <begin position="30"/>
        <end position="39"/>
    </location>
</feature>
<comment type="similarity">
    <text evidence="14">Belongs to the SLC12A transporter family. K/Cl co-transporter subfamily.</text>
</comment>
<feature type="region of interest" description="Disordered" evidence="16">
    <location>
        <begin position="921"/>
        <end position="976"/>
    </location>
</feature>
<evidence type="ECO:0000259" key="18">
    <source>
        <dbReference type="Pfam" id="PF00324"/>
    </source>
</evidence>
<keyword evidence="4" id="KW-0633">Potassium transport</keyword>
<evidence type="ECO:0000256" key="4">
    <source>
        <dbReference type="ARBA" id="ARBA00022538"/>
    </source>
</evidence>
<feature type="transmembrane region" description="Helical" evidence="17">
    <location>
        <begin position="435"/>
        <end position="456"/>
    </location>
</feature>
<dbReference type="FunFam" id="1.20.1740.10:FF:000040">
    <property type="entry name" value="Solute carrier family 12 member 6"/>
    <property type="match status" value="1"/>
</dbReference>
<protein>
    <submittedName>
        <fullName evidence="20">Solute carrier family 12 member 5</fullName>
    </submittedName>
</protein>
<reference evidence="20" key="2">
    <citation type="submission" date="2025-08" db="UniProtKB">
        <authorList>
            <consortium name="Ensembl"/>
        </authorList>
    </citation>
    <scope>IDENTIFICATION</scope>
</reference>
<feature type="region of interest" description="Disordered" evidence="16">
    <location>
        <begin position="1"/>
        <end position="51"/>
    </location>
</feature>
<keyword evidence="5" id="KW-0597">Phosphoprotein</keyword>